<feature type="transmembrane region" description="Helical" evidence="5">
    <location>
        <begin position="403"/>
        <end position="425"/>
    </location>
</feature>
<dbReference type="InterPro" id="IPR007016">
    <property type="entry name" value="O-antigen_ligase-rel_domated"/>
</dbReference>
<dbReference type="GO" id="GO:0016874">
    <property type="term" value="F:ligase activity"/>
    <property type="evidence" value="ECO:0007669"/>
    <property type="project" value="UniProtKB-KW"/>
</dbReference>
<keyword evidence="8" id="KW-1185">Reference proteome</keyword>
<feature type="transmembrane region" description="Helical" evidence="5">
    <location>
        <begin position="192"/>
        <end position="211"/>
    </location>
</feature>
<evidence type="ECO:0000313" key="7">
    <source>
        <dbReference type="EMBL" id="MDT0584075.1"/>
    </source>
</evidence>
<feature type="transmembrane region" description="Helical" evidence="5">
    <location>
        <begin position="367"/>
        <end position="391"/>
    </location>
</feature>
<dbReference type="PANTHER" id="PTHR37422:SF13">
    <property type="entry name" value="LIPOPOLYSACCHARIDE BIOSYNTHESIS PROTEIN PA4999-RELATED"/>
    <property type="match status" value="1"/>
</dbReference>
<dbReference type="EMBL" id="JAVRIE010000007">
    <property type="protein sequence ID" value="MDT0584075.1"/>
    <property type="molecule type" value="Genomic_DNA"/>
</dbReference>
<evidence type="ECO:0000256" key="5">
    <source>
        <dbReference type="SAM" id="Phobius"/>
    </source>
</evidence>
<comment type="caution">
    <text evidence="7">The sequence shown here is derived from an EMBL/GenBank/DDBJ whole genome shotgun (WGS) entry which is preliminary data.</text>
</comment>
<feature type="transmembrane region" description="Helical" evidence="5">
    <location>
        <begin position="282"/>
        <end position="303"/>
    </location>
</feature>
<protein>
    <submittedName>
        <fullName evidence="7">O-antigen ligase family protein</fullName>
    </submittedName>
</protein>
<feature type="transmembrane region" description="Helical" evidence="5">
    <location>
        <begin position="7"/>
        <end position="24"/>
    </location>
</feature>
<feature type="transmembrane region" description="Helical" evidence="5">
    <location>
        <begin position="117"/>
        <end position="137"/>
    </location>
</feature>
<feature type="transmembrane region" description="Helical" evidence="5">
    <location>
        <begin position="61"/>
        <end position="80"/>
    </location>
</feature>
<feature type="transmembrane region" description="Helical" evidence="5">
    <location>
        <begin position="30"/>
        <end position="49"/>
    </location>
</feature>
<feature type="transmembrane region" description="Helical" evidence="5">
    <location>
        <begin position="431"/>
        <end position="451"/>
    </location>
</feature>
<organism evidence="7 8">
    <name type="scientific">Brumicola blandensis</name>
    <dbReference type="NCBI Taxonomy" id="3075611"/>
    <lineage>
        <taxon>Bacteria</taxon>
        <taxon>Pseudomonadati</taxon>
        <taxon>Pseudomonadota</taxon>
        <taxon>Gammaproteobacteria</taxon>
        <taxon>Alteromonadales</taxon>
        <taxon>Alteromonadaceae</taxon>
        <taxon>Brumicola</taxon>
    </lineage>
</organism>
<feature type="domain" description="O-antigen ligase-related" evidence="6">
    <location>
        <begin position="240"/>
        <end position="382"/>
    </location>
</feature>
<dbReference type="AlphaFoldDB" id="A0AAW8R585"/>
<keyword evidence="2 5" id="KW-0812">Transmembrane</keyword>
<sequence>MNLKLQSLLYYSLLFVIFALPIPLGANRPWAWNFFQIAIFALTFVAALSHKDKPWLGLLPYLRMIYLWLALIVVAALQLVPLPAVFVEFISPSAFAIQQLASVESFYLSLDTGQSGISFYKLLSFFCLFCLILMLVNTEQRLKLLLMTMLAAGTFQALYGALEVLLQSHRSLIFQLEVTSIATGSFVYKNHFANFLMLTLAAGLGLLITSLQKDQMSSPKDLLRSIATTMLGSKALIRICLAIMVIALVMSRSRMGNTAFFLAMTLTGILALLIIKQRSKGLSVLIISIFIIDLFIVSTYFGLENVKNRLAETSLSEETRDEVITDAMPMLSDFAITGSGAGSFYSVFPKYQKTDVMSFYDHAHNDYLQFAIEYGLPAFTLLAGIVVFAFYKSIRAMRKRRNSIFKGVSFACCMAIIGMCLHMAVDFPLQAYANACYFVIFISLCMLSNNLKIRARGPL</sequence>
<dbReference type="Proteomes" id="UP001249020">
    <property type="component" value="Unassembled WGS sequence"/>
</dbReference>
<proteinExistence type="predicted"/>
<name>A0AAW8R585_9ALTE</name>
<evidence type="ECO:0000256" key="3">
    <source>
        <dbReference type="ARBA" id="ARBA00022989"/>
    </source>
</evidence>
<evidence type="ECO:0000256" key="1">
    <source>
        <dbReference type="ARBA" id="ARBA00004141"/>
    </source>
</evidence>
<dbReference type="GO" id="GO:0016020">
    <property type="term" value="C:membrane"/>
    <property type="evidence" value="ECO:0007669"/>
    <property type="project" value="UniProtKB-SubCell"/>
</dbReference>
<evidence type="ECO:0000313" key="8">
    <source>
        <dbReference type="Proteomes" id="UP001249020"/>
    </source>
</evidence>
<dbReference type="PANTHER" id="PTHR37422">
    <property type="entry name" value="TEICHURONIC ACID BIOSYNTHESIS PROTEIN TUAE"/>
    <property type="match status" value="1"/>
</dbReference>
<keyword evidence="4 5" id="KW-0472">Membrane</keyword>
<evidence type="ECO:0000259" key="6">
    <source>
        <dbReference type="Pfam" id="PF04932"/>
    </source>
</evidence>
<evidence type="ECO:0000256" key="2">
    <source>
        <dbReference type="ARBA" id="ARBA00022692"/>
    </source>
</evidence>
<dbReference type="InterPro" id="IPR051533">
    <property type="entry name" value="WaaL-like"/>
</dbReference>
<dbReference type="Pfam" id="PF04932">
    <property type="entry name" value="Wzy_C"/>
    <property type="match status" value="1"/>
</dbReference>
<gene>
    <name evidence="7" type="ORF">RM544_16120</name>
</gene>
<feature type="transmembrane region" description="Helical" evidence="5">
    <location>
        <begin position="256"/>
        <end position="275"/>
    </location>
</feature>
<reference evidence="7 8" key="1">
    <citation type="submission" date="2023-09" db="EMBL/GenBank/DDBJ databases">
        <authorList>
            <person name="Rey-Velasco X."/>
        </authorList>
    </citation>
    <scope>NUCLEOTIDE SEQUENCE [LARGE SCALE GENOMIC DNA]</scope>
    <source>
        <strain evidence="7 8">W409</strain>
    </source>
</reference>
<dbReference type="RefSeq" id="WP_311362842.1">
    <property type="nucleotide sequence ID" value="NZ_JAVRIE010000007.1"/>
</dbReference>
<comment type="subcellular location">
    <subcellularLocation>
        <location evidence="1">Membrane</location>
        <topology evidence="1">Multi-pass membrane protein</topology>
    </subcellularLocation>
</comment>
<keyword evidence="3 5" id="KW-1133">Transmembrane helix</keyword>
<accession>A0AAW8R585</accession>
<keyword evidence="7" id="KW-0436">Ligase</keyword>
<feature type="transmembrane region" description="Helical" evidence="5">
    <location>
        <begin position="144"/>
        <end position="162"/>
    </location>
</feature>
<evidence type="ECO:0000256" key="4">
    <source>
        <dbReference type="ARBA" id="ARBA00023136"/>
    </source>
</evidence>
<feature type="transmembrane region" description="Helical" evidence="5">
    <location>
        <begin position="231"/>
        <end position="250"/>
    </location>
</feature>